<protein>
    <submittedName>
        <fullName evidence="2">DegV family protein</fullName>
    </submittedName>
</protein>
<dbReference type="EMBL" id="CP084166">
    <property type="protein sequence ID" value="UJG40805.1"/>
    <property type="molecule type" value="Genomic_DNA"/>
</dbReference>
<reference evidence="2" key="1">
    <citation type="journal article" date="2022" name="Nat. Microbiol.">
        <title>Unique mobile elements and scalable gene flow at the prokaryote-eukaryote boundary revealed by circularized Asgard archaea genomes.</title>
        <authorList>
            <person name="Wu F."/>
            <person name="Speth D.R."/>
            <person name="Philosof A."/>
            <person name="Cremiere A."/>
            <person name="Narayanan A."/>
            <person name="Barco R.A."/>
            <person name="Connon S.A."/>
            <person name="Amend J.P."/>
            <person name="Antoshechkin I.A."/>
            <person name="Orphan V.J."/>
        </authorList>
    </citation>
    <scope>NUCLEOTIDE SEQUENCE</scope>
    <source>
        <strain evidence="2">PM71</strain>
    </source>
</reference>
<name>A0A9Y1BLA0_9ARCH</name>
<dbReference type="PANTHER" id="PTHR33434:SF2">
    <property type="entry name" value="FATTY ACID-BINDING PROTEIN TM_1468"/>
    <property type="match status" value="1"/>
</dbReference>
<dbReference type="Gene3D" id="3.30.1180.10">
    <property type="match status" value="1"/>
</dbReference>
<dbReference type="InterPro" id="IPR043168">
    <property type="entry name" value="DegV_C"/>
</dbReference>
<dbReference type="PANTHER" id="PTHR33434">
    <property type="entry name" value="DEGV DOMAIN-CONTAINING PROTEIN DR_1986-RELATED"/>
    <property type="match status" value="1"/>
</dbReference>
<dbReference type="Gene3D" id="3.40.50.10170">
    <property type="match status" value="1"/>
</dbReference>
<dbReference type="GO" id="GO:0008289">
    <property type="term" value="F:lipid binding"/>
    <property type="evidence" value="ECO:0007669"/>
    <property type="project" value="UniProtKB-KW"/>
</dbReference>
<dbReference type="Pfam" id="PF02645">
    <property type="entry name" value="DegV"/>
    <property type="match status" value="1"/>
</dbReference>
<dbReference type="AlphaFoldDB" id="A0A9Y1BLA0"/>
<proteinExistence type="predicted"/>
<dbReference type="InterPro" id="IPR050270">
    <property type="entry name" value="DegV_domain_contain"/>
</dbReference>
<evidence type="ECO:0000313" key="2">
    <source>
        <dbReference type="EMBL" id="UJG40805.1"/>
    </source>
</evidence>
<gene>
    <name evidence="2" type="ORF">K9W45_13330</name>
</gene>
<evidence type="ECO:0000256" key="1">
    <source>
        <dbReference type="ARBA" id="ARBA00023121"/>
    </source>
</evidence>
<sequence length="296" mass="33601">MTVKIMTDSAADIPEYLLKEYDISTVPTVIRFGDDVYYENKDLTLDQYYELFHSHPEPPQTANPTLADDFELYKKLGEEADEVINIVISSGISGSFNTSNAALKMYEKRVKDGAKVYVFDSHFATMGIGVQALKASEMAKEGHNAAEILAMLEEYRDKLAVAFTVDNLKYLHRGGRLSKSKFWIAKLADLHPVITFIDGKMEVEKTSRGYDNAMEKAFDLSWEKTNKAKKFNAYICYGENKEHALYMRDYIQDKVDAEFNIEIYQVGATIITHTGPEVSGILLDPYNEKLYKASEK</sequence>
<organism evidence="2">
    <name type="scientific">Candidatus Heimdallarchaeum aukensis</name>
    <dbReference type="NCBI Taxonomy" id="2876573"/>
    <lineage>
        <taxon>Archaea</taxon>
        <taxon>Promethearchaeati</taxon>
        <taxon>Candidatus Heimdallarchaeota</taxon>
        <taxon>Candidatus Heimdallarchaeia (ex Rinke et al. 2021) (nom. nud.)</taxon>
        <taxon>Candidatus Heimdallarchaeales</taxon>
        <taxon>Candidatus Heimdallarchaeaceae</taxon>
        <taxon>Candidatus Heimdallarchaeum</taxon>
    </lineage>
</organism>
<dbReference type="Proteomes" id="UP001201020">
    <property type="component" value="Chromosome"/>
</dbReference>
<dbReference type="PROSITE" id="PS51482">
    <property type="entry name" value="DEGV"/>
    <property type="match status" value="1"/>
</dbReference>
<dbReference type="NCBIfam" id="TIGR00762">
    <property type="entry name" value="DegV"/>
    <property type="match status" value="1"/>
</dbReference>
<accession>A0A9Y1BLA0</accession>
<keyword evidence="1" id="KW-0446">Lipid-binding</keyword>
<dbReference type="SUPFAM" id="SSF82549">
    <property type="entry name" value="DAK1/DegV-like"/>
    <property type="match status" value="1"/>
</dbReference>
<dbReference type="InterPro" id="IPR003797">
    <property type="entry name" value="DegV"/>
</dbReference>